<protein>
    <submittedName>
        <fullName evidence="1">Uncharacterized protein</fullName>
    </submittedName>
</protein>
<gene>
    <name evidence="2" type="ORF">AFERRI_10187</name>
    <name evidence="1" type="ORF">AFERRI_40147</name>
</gene>
<reference evidence="2 3" key="3">
    <citation type="submission" date="2017-03" db="EMBL/GenBank/DDBJ databases">
        <authorList>
            <person name="Regsiter A."/>
            <person name="William W."/>
        </authorList>
    </citation>
    <scope>NUCLEOTIDE SEQUENCE [LARGE SCALE GENOMIC DNA]</scope>
    <source>
        <strain evidence="2">PRJEB5721</strain>
    </source>
</reference>
<organism evidence="1">
    <name type="scientific">Acidithiobacillus ferrivorans</name>
    <dbReference type="NCBI Taxonomy" id="160808"/>
    <lineage>
        <taxon>Bacteria</taxon>
        <taxon>Pseudomonadati</taxon>
        <taxon>Pseudomonadota</taxon>
        <taxon>Acidithiobacillia</taxon>
        <taxon>Acidithiobacillales</taxon>
        <taxon>Acidithiobacillaceae</taxon>
        <taxon>Acidithiobacillus</taxon>
    </lineage>
</organism>
<reference evidence="1" key="2">
    <citation type="submission" date="2014-07" db="EMBL/GenBank/DDBJ databases">
        <title>Initial genome analysis of the psychrotolerant acidophile Acidithiobacillus ferrivorans CF27: insights into iron and sulfur oxidation pathways and into biofilm formation.</title>
        <authorList>
            <person name="Talla E."/>
            <person name="Hedrich S."/>
            <person name="Mangenot S."/>
            <person name="Ji B."/>
            <person name="Johnson D.B."/>
            <person name="Barbe V."/>
            <person name="Bonnefoy V."/>
        </authorList>
    </citation>
    <scope>NUCLEOTIDE SEQUENCE [LARGE SCALE GENOMIC DNA]</scope>
    <source>
        <strain evidence="1">CF27</strain>
    </source>
</reference>
<keyword evidence="3" id="KW-1185">Reference proteome</keyword>
<sequence>MLNSRWADRVLRVLSWVAQAERQAGEWGMLWHSGCIEGELWRKTPGNVRSTRMSGCYGS</sequence>
<proteinExistence type="predicted"/>
<reference evidence="1" key="1">
    <citation type="submission" date="2014-03" db="EMBL/GenBank/DDBJ databases">
        <authorList>
            <person name="Genoscope - CEA"/>
        </authorList>
    </citation>
    <scope>NUCLEOTIDE SEQUENCE [LARGE SCALE GENOMIC DNA]</scope>
    <source>
        <strain evidence="1">CF27</strain>
    </source>
</reference>
<evidence type="ECO:0000313" key="1">
    <source>
        <dbReference type="EMBL" id="CDQ10195.1"/>
    </source>
</evidence>
<dbReference type="AlphaFoldDB" id="A0A060UP11"/>
<evidence type="ECO:0000313" key="3">
    <source>
        <dbReference type="Proteomes" id="UP000193925"/>
    </source>
</evidence>
<dbReference type="EMBL" id="LT841305">
    <property type="protein sequence ID" value="SMH64154.1"/>
    <property type="molecule type" value="Genomic_DNA"/>
</dbReference>
<evidence type="ECO:0000313" key="2">
    <source>
        <dbReference type="EMBL" id="SMH64154.1"/>
    </source>
</evidence>
<dbReference type="Proteomes" id="UP000193925">
    <property type="component" value="Chromosome AFERRI"/>
</dbReference>
<accession>A0A060UP11</accession>
<name>A0A060UP11_9PROT</name>
<dbReference type="EMBL" id="CCCS020000034">
    <property type="protein sequence ID" value="CDQ10195.1"/>
    <property type="molecule type" value="Genomic_DNA"/>
</dbReference>